<keyword evidence="3" id="KW-0576">Peroxisome</keyword>
<evidence type="ECO:0000313" key="6">
    <source>
        <dbReference type="Proteomes" id="UP001623330"/>
    </source>
</evidence>
<gene>
    <name evidence="5" type="ORF">RNJ44_00094</name>
</gene>
<evidence type="ECO:0000256" key="1">
    <source>
        <dbReference type="ARBA" id="ARBA00022593"/>
    </source>
</evidence>
<evidence type="ECO:0000256" key="4">
    <source>
        <dbReference type="ARBA" id="ARBA00046271"/>
    </source>
</evidence>
<dbReference type="PANTHER" id="PTHR12652:SF50">
    <property type="entry name" value="PEROXIN 11"/>
    <property type="match status" value="1"/>
</dbReference>
<reference evidence="5 6" key="1">
    <citation type="submission" date="2024-05" db="EMBL/GenBank/DDBJ databases">
        <title>Long read based assembly of the Candida bracarensis genome reveals expanded adhesin content.</title>
        <authorList>
            <person name="Marcet-Houben M."/>
            <person name="Ksiezopolska E."/>
            <person name="Gabaldon T."/>
        </authorList>
    </citation>
    <scope>NUCLEOTIDE SEQUENCE [LARGE SCALE GENOMIC DNA]</scope>
    <source>
        <strain evidence="5 6">CBM6</strain>
    </source>
</reference>
<accession>A0ABR4P132</accession>
<comment type="caution">
    <text evidence="5">The sequence shown here is derived from an EMBL/GenBank/DDBJ whole genome shotgun (WGS) entry which is preliminary data.</text>
</comment>
<dbReference type="EMBL" id="JBEVYD010000001">
    <property type="protein sequence ID" value="KAL3235335.1"/>
    <property type="molecule type" value="Genomic_DNA"/>
</dbReference>
<name>A0ABR4P132_9SACH</name>
<keyword evidence="1" id="KW-0962">Peroxisome biogenesis</keyword>
<organism evidence="5 6">
    <name type="scientific">Nakaseomyces bracarensis</name>
    <dbReference type="NCBI Taxonomy" id="273131"/>
    <lineage>
        <taxon>Eukaryota</taxon>
        <taxon>Fungi</taxon>
        <taxon>Dikarya</taxon>
        <taxon>Ascomycota</taxon>
        <taxon>Saccharomycotina</taxon>
        <taxon>Saccharomycetes</taxon>
        <taxon>Saccharomycetales</taxon>
        <taxon>Saccharomycetaceae</taxon>
        <taxon>Nakaseomyces</taxon>
    </lineage>
</organism>
<protein>
    <submittedName>
        <fullName evidence="5">Peroxisomal membrane protein PEX25</fullName>
    </submittedName>
</protein>
<sequence length="350" mass="40555">MSYADWGGSGEEVTRYEPEEKVVVDNVKVLQIVQELVGSLAGKDKAAKVLKYTLDVINVFVRKSRQNITRWDPHVLTYYKKVLRELSVWMVVRHPLTILKVWVVAMSRSFESKAAYVSQQLSTYRYVLRFGSSPFQVLDLWRKVMQTYTAGISVSTIQKLWFNEGSLRDVINMYNTICDELVLLHKLKVWDHGPFYQWLERQEAISWEADILFSLKNKFLELEQVKQKQYELSIDLRARKQALDLSRSLHSSNGSLSPIQTQLLHDLKADSQWNETEEHIKRQLQQYNHEISLIHLDLSRLMCDLAANTTDVFNMNVPAGTYAVFSLGSGLSGLIKLWKSTRLDLQHKAE</sequence>
<dbReference type="Proteomes" id="UP001623330">
    <property type="component" value="Unassembled WGS sequence"/>
</dbReference>
<keyword evidence="6" id="KW-1185">Reference proteome</keyword>
<proteinExistence type="predicted"/>
<dbReference type="InterPro" id="IPR008733">
    <property type="entry name" value="PEX11"/>
</dbReference>
<comment type="subcellular location">
    <subcellularLocation>
        <location evidence="4">Peroxisome membrane</location>
    </subcellularLocation>
</comment>
<dbReference type="PANTHER" id="PTHR12652">
    <property type="entry name" value="PEROXISOMAL BIOGENESIS FACTOR 11"/>
    <property type="match status" value="1"/>
</dbReference>
<dbReference type="Pfam" id="PF05648">
    <property type="entry name" value="PEX11"/>
    <property type="match status" value="1"/>
</dbReference>
<keyword evidence="2" id="KW-0472">Membrane</keyword>
<evidence type="ECO:0000256" key="3">
    <source>
        <dbReference type="ARBA" id="ARBA00023140"/>
    </source>
</evidence>
<evidence type="ECO:0000313" key="5">
    <source>
        <dbReference type="EMBL" id="KAL3235335.1"/>
    </source>
</evidence>
<evidence type="ECO:0000256" key="2">
    <source>
        <dbReference type="ARBA" id="ARBA00023136"/>
    </source>
</evidence>